<gene>
    <name evidence="1" type="ORF">IAC85_00255</name>
</gene>
<dbReference type="EMBL" id="DVFU01000008">
    <property type="protein sequence ID" value="HIQ64152.1"/>
    <property type="molecule type" value="Genomic_DNA"/>
</dbReference>
<evidence type="ECO:0000313" key="2">
    <source>
        <dbReference type="Proteomes" id="UP000886725"/>
    </source>
</evidence>
<dbReference type="AlphaFoldDB" id="A0A9D0YY78"/>
<organism evidence="1 2">
    <name type="scientific">Candidatus Faecenecus gallistercoris</name>
    <dbReference type="NCBI Taxonomy" id="2840793"/>
    <lineage>
        <taxon>Bacteria</taxon>
        <taxon>Bacillati</taxon>
        <taxon>Bacillota</taxon>
        <taxon>Bacillota incertae sedis</taxon>
        <taxon>Candidatus Faecenecus</taxon>
    </lineage>
</organism>
<sequence length="412" mass="48390">MRQLSWYKLDNIGKFYSALSSKQVQNVFRFSVTLKEKVDENCLQKAVDHTLLLFPSFHVHLRKGFFWYYLDESDRKYEVGEENLPICFRLYNNRRDFLFRVSYYKRRINFEVSHILSDGRGSIEFFKILIEYYLKEKYHLKKTVMSPSSYQEKEEDSFEKYYRKVHLRDLKPKNKTKIYRYHGRKMNQTRYLEVHMPVSKVLAKAHEYDCSLTTFLSSVLIFSFAPLMSENDLKKMVKIDIPVDLRPYFPSFSSKNYFGLASIEYCFAKRDDDLQKITEIVRSELQEKLTAKSLSVRVNQMVSFEKNPFCRVAPLGVKNFVLRIIDAVVAGKSTTTISNLGKIDFGDSFDSYIENVNVLTSTQGFQMTICSFQDKLSIGIASRYKYHDGIRNFCNYFSNCGIPVAINVSEVK</sequence>
<reference evidence="1" key="1">
    <citation type="submission" date="2020-10" db="EMBL/GenBank/DDBJ databases">
        <authorList>
            <person name="Gilroy R."/>
        </authorList>
    </citation>
    <scope>NUCLEOTIDE SEQUENCE</scope>
    <source>
        <strain evidence="1">CHK165-10780</strain>
    </source>
</reference>
<protein>
    <submittedName>
        <fullName evidence="1">Alcohol acetyltransferase</fullName>
    </submittedName>
</protein>
<reference evidence="1" key="2">
    <citation type="journal article" date="2021" name="PeerJ">
        <title>Extensive microbial diversity within the chicken gut microbiome revealed by metagenomics and culture.</title>
        <authorList>
            <person name="Gilroy R."/>
            <person name="Ravi A."/>
            <person name="Getino M."/>
            <person name="Pursley I."/>
            <person name="Horton D.L."/>
            <person name="Alikhan N.F."/>
            <person name="Baker D."/>
            <person name="Gharbi K."/>
            <person name="Hall N."/>
            <person name="Watson M."/>
            <person name="Adriaenssens E.M."/>
            <person name="Foster-Nyarko E."/>
            <person name="Jarju S."/>
            <person name="Secka A."/>
            <person name="Antonio M."/>
            <person name="Oren A."/>
            <person name="Chaudhuri R.R."/>
            <person name="La Ragione R."/>
            <person name="Hildebrand F."/>
            <person name="Pallen M.J."/>
        </authorList>
    </citation>
    <scope>NUCLEOTIDE SEQUENCE</scope>
    <source>
        <strain evidence="1">CHK165-10780</strain>
    </source>
</reference>
<dbReference type="PANTHER" id="PTHR28037">
    <property type="entry name" value="ALCOHOL O-ACETYLTRANSFERASE 1-RELATED"/>
    <property type="match status" value="1"/>
</dbReference>
<proteinExistence type="predicted"/>
<dbReference type="PANTHER" id="PTHR28037:SF1">
    <property type="entry name" value="ALCOHOL O-ACETYLTRANSFERASE 1-RELATED"/>
    <property type="match status" value="1"/>
</dbReference>
<accession>A0A9D0YY78</accession>
<dbReference type="InterPro" id="IPR052058">
    <property type="entry name" value="Alcohol_O-acetyltransferase"/>
</dbReference>
<name>A0A9D0YY78_9FIRM</name>
<comment type="caution">
    <text evidence="1">The sequence shown here is derived from an EMBL/GenBank/DDBJ whole genome shotgun (WGS) entry which is preliminary data.</text>
</comment>
<dbReference type="Proteomes" id="UP000886725">
    <property type="component" value="Unassembled WGS sequence"/>
</dbReference>
<evidence type="ECO:0000313" key="1">
    <source>
        <dbReference type="EMBL" id="HIQ64152.1"/>
    </source>
</evidence>